<evidence type="ECO:0000256" key="2">
    <source>
        <dbReference type="ARBA" id="ARBA00022448"/>
    </source>
</evidence>
<dbReference type="Gene3D" id="2.170.130.10">
    <property type="entry name" value="TonB-dependent receptor, plug domain"/>
    <property type="match status" value="1"/>
</dbReference>
<dbReference type="Pfam" id="PF07715">
    <property type="entry name" value="Plug"/>
    <property type="match status" value="1"/>
</dbReference>
<keyword evidence="12" id="KW-1185">Reference proteome</keyword>
<feature type="signal peptide" evidence="9">
    <location>
        <begin position="1"/>
        <end position="19"/>
    </location>
</feature>
<keyword evidence="7 8" id="KW-0998">Cell outer membrane</keyword>
<feature type="domain" description="TonB-dependent receptor plug" evidence="10">
    <location>
        <begin position="63"/>
        <end position="181"/>
    </location>
</feature>
<keyword evidence="6 8" id="KW-0472">Membrane</keyword>
<comment type="similarity">
    <text evidence="8">Belongs to the TonB-dependent receptor family.</text>
</comment>
<dbReference type="InterPro" id="IPR036942">
    <property type="entry name" value="Beta-barrel_TonB_sf"/>
</dbReference>
<keyword evidence="11" id="KW-0675">Receptor</keyword>
<keyword evidence="4 8" id="KW-0812">Transmembrane</keyword>
<evidence type="ECO:0000256" key="9">
    <source>
        <dbReference type="SAM" id="SignalP"/>
    </source>
</evidence>
<evidence type="ECO:0000256" key="1">
    <source>
        <dbReference type="ARBA" id="ARBA00004571"/>
    </source>
</evidence>
<dbReference type="EMBL" id="JBHTKA010000016">
    <property type="protein sequence ID" value="MFD1003457.1"/>
    <property type="molecule type" value="Genomic_DNA"/>
</dbReference>
<evidence type="ECO:0000259" key="10">
    <source>
        <dbReference type="Pfam" id="PF07715"/>
    </source>
</evidence>
<evidence type="ECO:0000256" key="8">
    <source>
        <dbReference type="PROSITE-ProRule" id="PRU01360"/>
    </source>
</evidence>
<evidence type="ECO:0000256" key="3">
    <source>
        <dbReference type="ARBA" id="ARBA00022452"/>
    </source>
</evidence>
<feature type="chain" id="PRO_5046086695" evidence="9">
    <location>
        <begin position="20"/>
        <end position="697"/>
    </location>
</feature>
<dbReference type="RefSeq" id="WP_377586182.1">
    <property type="nucleotide sequence ID" value="NZ_JBHTKA010000016.1"/>
</dbReference>
<keyword evidence="2 8" id="KW-0813">Transport</keyword>
<evidence type="ECO:0000256" key="7">
    <source>
        <dbReference type="ARBA" id="ARBA00023237"/>
    </source>
</evidence>
<dbReference type="InterPro" id="IPR039426">
    <property type="entry name" value="TonB-dep_rcpt-like"/>
</dbReference>
<comment type="subcellular location">
    <subcellularLocation>
        <location evidence="1 8">Cell outer membrane</location>
        <topology evidence="1 8">Multi-pass membrane protein</topology>
    </subcellularLocation>
</comment>
<keyword evidence="5 9" id="KW-0732">Signal</keyword>
<sequence length="697" mass="76829">MHNTYLLIGFLFISSVASAQTADDKDASGSLYKFSVDQDILNLKYEGDATVKIQGASGKEEDVNKTPYSATVLTREEIENAGALTIPEALRLAPGLFVQQSVNGLYEVYMYGTEADPQGSNLNDVRSKMVLVMIDNMPMNNYFDGGILWETLPVNLGDVERIEIVRSPSNILFGRDAAAGVINIITKAQEGNKISVQGTSQYSFAPGAKAAISQASIGFGVRDKLLVRISGNYNNTRRFEDPYYVFSQGRYIPGDSLLFYQSSAAQTNLYGSLARQDYGMNASMRYVPNEHAEVNLSLSHQNSEAQTIYGGFEELALTRRASTLNFANLNARVYNLNVQASYVLGDQNMAVGYPGYKFDVTRVNARIYYTFHLKGVHIMPGASYQQGAFDDGAYKSTDSQYPAIINGNRNIANYGFFLKGGANLLEEKLTLDGGIRKDFFNVNDQSIMSYQAAVAYTPLDRVLLRAAFSQGYVSNPVRDVFDESTYITQTGLTVRNAANPSLNITTAQNIEAGTRIQATDKILVSADYFRITDKNIVRQESSMDADGAMILKRVNTTTPLKRQGITASVTASLSGKLKLRAFGTLQHTSNAYDTAGSNKLYTPQYILGATGTFRTLVEKLTVSASVYAYGNHDMYTSTRGGESLRARVIPNVKVSYKFWQENLVFVNARNFLNSSDKEYIFADNVQALYLVGVNLNF</sequence>
<name>A0ABW3KBL4_9BACT</name>
<dbReference type="Proteomes" id="UP001597112">
    <property type="component" value="Unassembled WGS sequence"/>
</dbReference>
<evidence type="ECO:0000256" key="5">
    <source>
        <dbReference type="ARBA" id="ARBA00022729"/>
    </source>
</evidence>
<dbReference type="SUPFAM" id="SSF56935">
    <property type="entry name" value="Porins"/>
    <property type="match status" value="1"/>
</dbReference>
<evidence type="ECO:0000313" key="12">
    <source>
        <dbReference type="Proteomes" id="UP001597112"/>
    </source>
</evidence>
<dbReference type="InterPro" id="IPR037066">
    <property type="entry name" value="Plug_dom_sf"/>
</dbReference>
<proteinExistence type="inferred from homology"/>
<dbReference type="InterPro" id="IPR012910">
    <property type="entry name" value="Plug_dom"/>
</dbReference>
<accession>A0ABW3KBL4</accession>
<evidence type="ECO:0000256" key="4">
    <source>
        <dbReference type="ARBA" id="ARBA00022692"/>
    </source>
</evidence>
<keyword evidence="3 8" id="KW-1134">Transmembrane beta strand</keyword>
<evidence type="ECO:0000313" key="11">
    <source>
        <dbReference type="EMBL" id="MFD1003457.1"/>
    </source>
</evidence>
<comment type="caution">
    <text evidence="11">The sequence shown here is derived from an EMBL/GenBank/DDBJ whole genome shotgun (WGS) entry which is preliminary data.</text>
</comment>
<dbReference type="Gene3D" id="2.40.170.20">
    <property type="entry name" value="TonB-dependent receptor, beta-barrel domain"/>
    <property type="match status" value="1"/>
</dbReference>
<reference evidence="12" key="1">
    <citation type="journal article" date="2019" name="Int. J. Syst. Evol. Microbiol.">
        <title>The Global Catalogue of Microorganisms (GCM) 10K type strain sequencing project: providing services to taxonomists for standard genome sequencing and annotation.</title>
        <authorList>
            <consortium name="The Broad Institute Genomics Platform"/>
            <consortium name="The Broad Institute Genome Sequencing Center for Infectious Disease"/>
            <person name="Wu L."/>
            <person name="Ma J."/>
        </authorList>
    </citation>
    <scope>NUCLEOTIDE SEQUENCE [LARGE SCALE GENOMIC DNA]</scope>
    <source>
        <strain evidence="12">CCUG 58938</strain>
    </source>
</reference>
<evidence type="ECO:0000256" key="6">
    <source>
        <dbReference type="ARBA" id="ARBA00023136"/>
    </source>
</evidence>
<protein>
    <submittedName>
        <fullName evidence="11">TonB-dependent receptor plug domain-containing protein</fullName>
    </submittedName>
</protein>
<organism evidence="11 12">
    <name type="scientific">Ohtaekwangia kribbensis</name>
    <dbReference type="NCBI Taxonomy" id="688913"/>
    <lineage>
        <taxon>Bacteria</taxon>
        <taxon>Pseudomonadati</taxon>
        <taxon>Bacteroidota</taxon>
        <taxon>Cytophagia</taxon>
        <taxon>Cytophagales</taxon>
        <taxon>Fulvivirgaceae</taxon>
        <taxon>Ohtaekwangia</taxon>
    </lineage>
</organism>
<gene>
    <name evidence="11" type="ORF">ACFQ21_29300</name>
</gene>
<dbReference type="PANTHER" id="PTHR30069:SF29">
    <property type="entry name" value="HEMOGLOBIN AND HEMOGLOBIN-HAPTOGLOBIN-BINDING PROTEIN 1-RELATED"/>
    <property type="match status" value="1"/>
</dbReference>
<dbReference type="PANTHER" id="PTHR30069">
    <property type="entry name" value="TONB-DEPENDENT OUTER MEMBRANE RECEPTOR"/>
    <property type="match status" value="1"/>
</dbReference>
<dbReference type="PROSITE" id="PS52016">
    <property type="entry name" value="TONB_DEPENDENT_REC_3"/>
    <property type="match status" value="1"/>
</dbReference>